<comment type="subcellular location">
    <subcellularLocation>
        <location evidence="2">Cell membrane</location>
        <topology evidence="2">Multi-pass membrane protein</topology>
    </subcellularLocation>
</comment>
<evidence type="ECO:0000256" key="7">
    <source>
        <dbReference type="ARBA" id="ARBA00022801"/>
    </source>
</evidence>
<keyword evidence="5 13" id="KW-0812">Transmembrane</keyword>
<dbReference type="Gene3D" id="3.30.2010.10">
    <property type="entry name" value="Metalloproteases ('zincins'), catalytic domain"/>
    <property type="match status" value="1"/>
</dbReference>
<dbReference type="PANTHER" id="PTHR43221">
    <property type="entry name" value="PROTEASE HTPX"/>
    <property type="match status" value="1"/>
</dbReference>
<reference evidence="15 16" key="2">
    <citation type="submission" date="2018-06" db="EMBL/GenBank/DDBJ databases">
        <title>Metagenomic assembly of (sub)arctic Cyanobacteria and their associated microbiome from non-axenic cultures.</title>
        <authorList>
            <person name="Baurain D."/>
        </authorList>
    </citation>
    <scope>NUCLEOTIDE SEQUENCE [LARGE SCALE GENOMIC DNA]</scope>
    <source>
        <strain evidence="15">ULC129bin1</strain>
    </source>
</reference>
<name>A0A2W4U3R1_9CYAN</name>
<feature type="region of interest" description="Disordered" evidence="12">
    <location>
        <begin position="138"/>
        <end position="157"/>
    </location>
</feature>
<protein>
    <recommendedName>
        <fullName evidence="14">Peptidase M48 domain-containing protein</fullName>
    </recommendedName>
</protein>
<keyword evidence="4" id="KW-0645">Protease</keyword>
<dbReference type="GO" id="GO:0046872">
    <property type="term" value="F:metal ion binding"/>
    <property type="evidence" value="ECO:0007669"/>
    <property type="project" value="UniProtKB-KW"/>
</dbReference>
<dbReference type="EMBL" id="QBMC01000104">
    <property type="protein sequence ID" value="PZO14734.1"/>
    <property type="molecule type" value="Genomic_DNA"/>
</dbReference>
<keyword evidence="8" id="KW-0862">Zinc</keyword>
<dbReference type="PANTHER" id="PTHR43221:SF1">
    <property type="entry name" value="PROTEASE HTPX"/>
    <property type="match status" value="1"/>
</dbReference>
<feature type="transmembrane region" description="Helical" evidence="13">
    <location>
        <begin position="243"/>
        <end position="259"/>
    </location>
</feature>
<feature type="transmembrane region" description="Helical" evidence="13">
    <location>
        <begin position="415"/>
        <end position="439"/>
    </location>
</feature>
<evidence type="ECO:0000256" key="5">
    <source>
        <dbReference type="ARBA" id="ARBA00022692"/>
    </source>
</evidence>
<feature type="transmembrane region" description="Helical" evidence="13">
    <location>
        <begin position="760"/>
        <end position="782"/>
    </location>
</feature>
<dbReference type="Pfam" id="PF01435">
    <property type="entry name" value="Peptidase_M48"/>
    <property type="match status" value="1"/>
</dbReference>
<evidence type="ECO:0000256" key="13">
    <source>
        <dbReference type="SAM" id="Phobius"/>
    </source>
</evidence>
<keyword evidence="3" id="KW-1003">Cell membrane</keyword>
<evidence type="ECO:0000256" key="8">
    <source>
        <dbReference type="ARBA" id="ARBA00022833"/>
    </source>
</evidence>
<evidence type="ECO:0000259" key="14">
    <source>
        <dbReference type="Pfam" id="PF01435"/>
    </source>
</evidence>
<dbReference type="AlphaFoldDB" id="A0A2W4U3R1"/>
<feature type="transmembrane region" description="Helical" evidence="13">
    <location>
        <begin position="379"/>
        <end position="395"/>
    </location>
</feature>
<comment type="caution">
    <text evidence="15">The sequence shown here is derived from an EMBL/GenBank/DDBJ whole genome shotgun (WGS) entry which is preliminary data.</text>
</comment>
<evidence type="ECO:0000256" key="10">
    <source>
        <dbReference type="ARBA" id="ARBA00023049"/>
    </source>
</evidence>
<evidence type="ECO:0000256" key="1">
    <source>
        <dbReference type="ARBA" id="ARBA00001947"/>
    </source>
</evidence>
<accession>A0A2W4U3R1</accession>
<evidence type="ECO:0000256" key="12">
    <source>
        <dbReference type="SAM" id="MobiDB-lite"/>
    </source>
</evidence>
<keyword evidence="9 13" id="KW-1133">Transmembrane helix</keyword>
<dbReference type="Gene3D" id="1.25.40.10">
    <property type="entry name" value="Tetratricopeptide repeat domain"/>
    <property type="match status" value="1"/>
</dbReference>
<evidence type="ECO:0000256" key="9">
    <source>
        <dbReference type="ARBA" id="ARBA00022989"/>
    </source>
</evidence>
<feature type="domain" description="Peptidase M48" evidence="14">
    <location>
        <begin position="340"/>
        <end position="541"/>
    </location>
</feature>
<dbReference type="GO" id="GO:0005886">
    <property type="term" value="C:plasma membrane"/>
    <property type="evidence" value="ECO:0007669"/>
    <property type="project" value="UniProtKB-SubCell"/>
</dbReference>
<evidence type="ECO:0000256" key="2">
    <source>
        <dbReference type="ARBA" id="ARBA00004651"/>
    </source>
</evidence>
<dbReference type="InterPro" id="IPR001915">
    <property type="entry name" value="Peptidase_M48"/>
</dbReference>
<feature type="transmembrane region" description="Helical" evidence="13">
    <location>
        <begin position="575"/>
        <end position="601"/>
    </location>
</feature>
<evidence type="ECO:0000256" key="11">
    <source>
        <dbReference type="ARBA" id="ARBA00023136"/>
    </source>
</evidence>
<sequence length="785" mass="86702">MNTTADSERLLKAGVAAYKTGEYERAITALQPLLRNRAYRLKAGMGLVRVYMSQRNWREAQKLCEKIGQSSQPSVQQWSQDTLAKIEQRMAKASAVSPADNEAHHAAKGLSGFTPLSSVPEISIPPVSTATNSAKATGVYSKSSVASQKSVPPEDKLLEPKTAAPSIFHYAHLNNELAAEAPVSADTNPDISTEGGWHYSGRLKQGRSLGRIRTGKLWVAQLAGAVGFYFLARYLLNSAIAMLNGYLNFLSGLPLLGWIRPLPLHDATGYLLAALGVIAIASPWLWDLCLCLVGDRQSLSLNALRSCSAEAATLISQRCHQRRWPLPKLWKLSTDVPLIFSYGWLPRNARLVVSEGLLTQLEADEIAALAAYEMAQWKCLYWPILSVCSLVLHLFHQSYWQMALWGNRQGKLLNLTAGVVSTLSYGVFWLLQIPVLWLARVRTYYGDLTACELTGNPNGLIRALGKVSFGLAKAVENQGYTPALVESAAILMPVAADLSRYRLPGRYPLGQLYAWDSLNPVRDWMSLLDAHPPLGDRLALIATYAQHWKLDTELSFKAKTPSRKQRHKGLRQQDWLRLLSQGTPYFSAVIGLVIGMGLWGVGAIGDKLDWPFFAWMHKDVGLFQCCILLSIGVGIILRINRFFPDLSFEQPPSTDWTDWLSEPELLPVESVPINLSGTIFGRPGIANWLGQDLLLKTSDGLLKLHFFSAVGPISNCFRLGQRPAVPIGSSVQLLGWFRRGNRPWIDVDKIRLGNGLMLSAAHPIFSLATATIFSAWGLWLLLKSG</sequence>
<evidence type="ECO:0000256" key="3">
    <source>
        <dbReference type="ARBA" id="ARBA00022475"/>
    </source>
</evidence>
<comment type="cofactor">
    <cofactor evidence="1">
        <name>Zn(2+)</name>
        <dbReference type="ChEBI" id="CHEBI:29105"/>
    </cofactor>
</comment>
<evidence type="ECO:0000256" key="4">
    <source>
        <dbReference type="ARBA" id="ARBA00022670"/>
    </source>
</evidence>
<dbReference type="InterPro" id="IPR050083">
    <property type="entry name" value="HtpX_protease"/>
</dbReference>
<reference evidence="16" key="1">
    <citation type="submission" date="2018-04" db="EMBL/GenBank/DDBJ databases">
        <authorList>
            <person name="Cornet L."/>
        </authorList>
    </citation>
    <scope>NUCLEOTIDE SEQUENCE [LARGE SCALE GENOMIC DNA]</scope>
</reference>
<dbReference type="InterPro" id="IPR011990">
    <property type="entry name" value="TPR-like_helical_dom_sf"/>
</dbReference>
<keyword evidence="6" id="KW-0479">Metal-binding</keyword>
<feature type="transmembrane region" description="Helical" evidence="13">
    <location>
        <begin position="621"/>
        <end position="639"/>
    </location>
</feature>
<dbReference type="Proteomes" id="UP000249354">
    <property type="component" value="Unassembled WGS sequence"/>
</dbReference>
<feature type="compositionally biased region" description="Polar residues" evidence="12">
    <location>
        <begin position="138"/>
        <end position="150"/>
    </location>
</feature>
<feature type="transmembrane region" description="Helical" evidence="13">
    <location>
        <begin position="217"/>
        <end position="236"/>
    </location>
</feature>
<keyword evidence="10" id="KW-0482">Metalloprotease</keyword>
<evidence type="ECO:0000256" key="6">
    <source>
        <dbReference type="ARBA" id="ARBA00022723"/>
    </source>
</evidence>
<evidence type="ECO:0000313" key="16">
    <source>
        <dbReference type="Proteomes" id="UP000249354"/>
    </source>
</evidence>
<proteinExistence type="predicted"/>
<gene>
    <name evidence="15" type="ORF">DCF25_14595</name>
</gene>
<evidence type="ECO:0000313" key="15">
    <source>
        <dbReference type="EMBL" id="PZO14734.1"/>
    </source>
</evidence>
<organism evidence="15 16">
    <name type="scientific">Leptolyngbya foveolarum</name>
    <dbReference type="NCBI Taxonomy" id="47253"/>
    <lineage>
        <taxon>Bacteria</taxon>
        <taxon>Bacillati</taxon>
        <taxon>Cyanobacteriota</taxon>
        <taxon>Cyanophyceae</taxon>
        <taxon>Leptolyngbyales</taxon>
        <taxon>Leptolyngbyaceae</taxon>
        <taxon>Leptolyngbya group</taxon>
        <taxon>Leptolyngbya</taxon>
    </lineage>
</organism>
<keyword evidence="7" id="KW-0378">Hydrolase</keyword>
<dbReference type="GO" id="GO:0006508">
    <property type="term" value="P:proteolysis"/>
    <property type="evidence" value="ECO:0007669"/>
    <property type="project" value="UniProtKB-KW"/>
</dbReference>
<keyword evidence="11 13" id="KW-0472">Membrane</keyword>
<feature type="transmembrane region" description="Helical" evidence="13">
    <location>
        <begin position="271"/>
        <end position="293"/>
    </location>
</feature>
<dbReference type="GO" id="GO:0004222">
    <property type="term" value="F:metalloendopeptidase activity"/>
    <property type="evidence" value="ECO:0007669"/>
    <property type="project" value="InterPro"/>
</dbReference>
<dbReference type="SUPFAM" id="SSF48452">
    <property type="entry name" value="TPR-like"/>
    <property type="match status" value="1"/>
</dbReference>